<proteinExistence type="predicted"/>
<evidence type="ECO:0000313" key="2">
    <source>
        <dbReference type="Proteomes" id="UP001164250"/>
    </source>
</evidence>
<protein>
    <submittedName>
        <fullName evidence="1">Uncharacterized protein</fullName>
    </submittedName>
</protein>
<dbReference type="Proteomes" id="UP001164250">
    <property type="component" value="Chromosome 15"/>
</dbReference>
<comment type="caution">
    <text evidence="1">The sequence shown here is derived from an EMBL/GenBank/DDBJ whole genome shotgun (WGS) entry which is preliminary data.</text>
</comment>
<organism evidence="1 2">
    <name type="scientific">Pistacia atlantica</name>
    <dbReference type="NCBI Taxonomy" id="434234"/>
    <lineage>
        <taxon>Eukaryota</taxon>
        <taxon>Viridiplantae</taxon>
        <taxon>Streptophyta</taxon>
        <taxon>Embryophyta</taxon>
        <taxon>Tracheophyta</taxon>
        <taxon>Spermatophyta</taxon>
        <taxon>Magnoliopsida</taxon>
        <taxon>eudicotyledons</taxon>
        <taxon>Gunneridae</taxon>
        <taxon>Pentapetalae</taxon>
        <taxon>rosids</taxon>
        <taxon>malvids</taxon>
        <taxon>Sapindales</taxon>
        <taxon>Anacardiaceae</taxon>
        <taxon>Pistacia</taxon>
    </lineage>
</organism>
<reference evidence="2" key="1">
    <citation type="journal article" date="2023" name="G3 (Bethesda)">
        <title>Genome assembly and association tests identify interacting loci associated with vigor, precocity, and sex in interspecific pistachio rootstocks.</title>
        <authorList>
            <person name="Palmer W."/>
            <person name="Jacygrad E."/>
            <person name="Sagayaradj S."/>
            <person name="Cavanaugh K."/>
            <person name="Han R."/>
            <person name="Bertier L."/>
            <person name="Beede B."/>
            <person name="Kafkas S."/>
            <person name="Golino D."/>
            <person name="Preece J."/>
            <person name="Michelmore R."/>
        </authorList>
    </citation>
    <scope>NUCLEOTIDE SEQUENCE [LARGE SCALE GENOMIC DNA]</scope>
</reference>
<sequence length="445" mass="50815">MTSAQCACVVQCLEGSLGPVTLTIAVELVANPSIIFMDEPTSGLDARAAASVMRTVRNTVDTGRTVVCTIHQPSIDIFGGFNELFLLKRGVQEIYVGPLGRRSCHLVKYFQGIGVRKIKPRYNPAAWMLDITSPEPEVALRIDFADLYKKSDLYKRNKELIKQLSTPAPGSKDLNFRTRYSKSFFSQLKVCLWKQHLSYWRNPKCIAVRFFVTIVISLMFRTMFWDLGSKRAKQQDLLNSMGSMHSAVLFLIQNASSVQPVVTINSFLQGKGCWNVLIEIPYTFQQALTYGVIIYTMMGFELTFIKFFWCLFFIYFTLLYFTFYGMMAVAMTPNYHIAGIGSSAFYGVWNLFVGFVIPLKKIPSWWSWYYWACPVSWTLYGMVASQYGDVKDRLDIGITVEEFLSEYFGFRHDFLGVVACAVIGFTLLFASVFAISIKLFNFQWR</sequence>
<evidence type="ECO:0000313" key="1">
    <source>
        <dbReference type="EMBL" id="KAJ0076380.1"/>
    </source>
</evidence>
<keyword evidence="2" id="KW-1185">Reference proteome</keyword>
<accession>A0ACC0ZX59</accession>
<name>A0ACC0ZX59_9ROSI</name>
<gene>
    <name evidence="1" type="ORF">Patl1_34373</name>
</gene>
<dbReference type="EMBL" id="CM047910">
    <property type="protein sequence ID" value="KAJ0076380.1"/>
    <property type="molecule type" value="Genomic_DNA"/>
</dbReference>